<evidence type="ECO:0000256" key="6">
    <source>
        <dbReference type="SAM" id="Phobius"/>
    </source>
</evidence>
<dbReference type="PANTHER" id="PTHR23510:SF3">
    <property type="entry name" value="MAJOR FACILITATOR SUPERFAMILY DOMAIN-CONTAINING PROTEIN 8"/>
    <property type="match status" value="1"/>
</dbReference>
<evidence type="ECO:0000256" key="1">
    <source>
        <dbReference type="ARBA" id="ARBA00004127"/>
    </source>
</evidence>
<feature type="transmembrane region" description="Helical" evidence="6">
    <location>
        <begin position="20"/>
        <end position="42"/>
    </location>
</feature>
<dbReference type="GO" id="GO:0005765">
    <property type="term" value="C:lysosomal membrane"/>
    <property type="evidence" value="ECO:0007669"/>
    <property type="project" value="TreeGrafter"/>
</dbReference>
<dbReference type="AlphaFoldDB" id="A0A7E4VXY0"/>
<keyword evidence="3 6" id="KW-0812">Transmembrane</keyword>
<dbReference type="Gene3D" id="1.20.1250.20">
    <property type="entry name" value="MFS general substrate transporter like domains"/>
    <property type="match status" value="1"/>
</dbReference>
<organism evidence="7 8">
    <name type="scientific">Panagrellus redivivus</name>
    <name type="common">Microworm</name>
    <dbReference type="NCBI Taxonomy" id="6233"/>
    <lineage>
        <taxon>Eukaryota</taxon>
        <taxon>Metazoa</taxon>
        <taxon>Ecdysozoa</taxon>
        <taxon>Nematoda</taxon>
        <taxon>Chromadorea</taxon>
        <taxon>Rhabditida</taxon>
        <taxon>Tylenchina</taxon>
        <taxon>Panagrolaimomorpha</taxon>
        <taxon>Panagrolaimoidea</taxon>
        <taxon>Panagrolaimidae</taxon>
        <taxon>Panagrellus</taxon>
    </lineage>
</organism>
<reference evidence="8" key="2">
    <citation type="submission" date="2020-10" db="UniProtKB">
        <authorList>
            <consortium name="WormBaseParasite"/>
        </authorList>
    </citation>
    <scope>IDENTIFICATION</scope>
</reference>
<dbReference type="SUPFAM" id="SSF103473">
    <property type="entry name" value="MFS general substrate transporter"/>
    <property type="match status" value="1"/>
</dbReference>
<keyword evidence="2" id="KW-0813">Transport</keyword>
<evidence type="ECO:0000256" key="5">
    <source>
        <dbReference type="ARBA" id="ARBA00023136"/>
    </source>
</evidence>
<keyword evidence="5 6" id="KW-0472">Membrane</keyword>
<comment type="subcellular location">
    <subcellularLocation>
        <location evidence="1">Endomembrane system</location>
        <topology evidence="1">Multi-pass membrane protein</topology>
    </subcellularLocation>
</comment>
<dbReference type="InterPro" id="IPR051068">
    <property type="entry name" value="MFS_Domain-Containing_Protein"/>
</dbReference>
<evidence type="ECO:0000313" key="8">
    <source>
        <dbReference type="WBParaSite" id="Pan_g4090.t1"/>
    </source>
</evidence>
<evidence type="ECO:0000256" key="2">
    <source>
        <dbReference type="ARBA" id="ARBA00022448"/>
    </source>
</evidence>
<dbReference type="Proteomes" id="UP000492821">
    <property type="component" value="Unassembled WGS sequence"/>
</dbReference>
<feature type="transmembrane region" description="Helical" evidence="6">
    <location>
        <begin position="153"/>
        <end position="171"/>
    </location>
</feature>
<accession>A0A7E4VXY0</accession>
<dbReference type="WBParaSite" id="Pan_g4090.t1">
    <property type="protein sequence ID" value="Pan_g4090.t1"/>
    <property type="gene ID" value="Pan_g4090"/>
</dbReference>
<name>A0A7E4VXY0_PANRE</name>
<evidence type="ECO:0000313" key="7">
    <source>
        <dbReference type="Proteomes" id="UP000492821"/>
    </source>
</evidence>
<feature type="transmembrane region" description="Helical" evidence="6">
    <location>
        <begin position="84"/>
        <end position="109"/>
    </location>
</feature>
<evidence type="ECO:0000256" key="3">
    <source>
        <dbReference type="ARBA" id="ARBA00022692"/>
    </source>
</evidence>
<evidence type="ECO:0000256" key="4">
    <source>
        <dbReference type="ARBA" id="ARBA00022989"/>
    </source>
</evidence>
<dbReference type="InterPro" id="IPR036259">
    <property type="entry name" value="MFS_trans_sf"/>
</dbReference>
<reference evidence="7" key="1">
    <citation type="journal article" date="2013" name="Genetics">
        <title>The draft genome and transcriptome of Panagrellus redivivus are shaped by the harsh demands of a free-living lifestyle.</title>
        <authorList>
            <person name="Srinivasan J."/>
            <person name="Dillman A.R."/>
            <person name="Macchietto M.G."/>
            <person name="Heikkinen L."/>
            <person name="Lakso M."/>
            <person name="Fracchia K.M."/>
            <person name="Antoshechkin I."/>
            <person name="Mortazavi A."/>
            <person name="Wong G."/>
            <person name="Sternberg P.W."/>
        </authorList>
    </citation>
    <scope>NUCLEOTIDE SEQUENCE [LARGE SCALE GENOMIC DNA]</scope>
    <source>
        <strain evidence="7">MT8872</strain>
    </source>
</reference>
<sequence>MAFYIVYVFFKLERFISSRIACMFSLASLILFHLITYSWPFIPGHVAMHNSTTLDTNATVNEDNVGCDTDKFDWCDDLRPVNVYLYYTMYIITIGIAYPMLNITVATLLSKILGPRPQGTQQGIFQASGSFSRVIGPIGVSTLYVAFGPRMAWNLEIIVIAVTLVSWIVCYKRMVPLKMPIRTETSSESEGPVQTEVNRRQSIFNGV</sequence>
<proteinExistence type="predicted"/>
<dbReference type="GO" id="GO:0012505">
    <property type="term" value="C:endomembrane system"/>
    <property type="evidence" value="ECO:0007669"/>
    <property type="project" value="UniProtKB-SubCell"/>
</dbReference>
<keyword evidence="7" id="KW-1185">Reference proteome</keyword>
<protein>
    <submittedName>
        <fullName evidence="8">MFS domain-containing protein</fullName>
    </submittedName>
</protein>
<feature type="transmembrane region" description="Helical" evidence="6">
    <location>
        <begin position="130"/>
        <end position="147"/>
    </location>
</feature>
<dbReference type="PANTHER" id="PTHR23510">
    <property type="entry name" value="INNER MEMBRANE TRANSPORT PROTEIN YAJR"/>
    <property type="match status" value="1"/>
</dbReference>
<keyword evidence="4 6" id="KW-1133">Transmembrane helix</keyword>